<feature type="transmembrane region" description="Helical" evidence="1">
    <location>
        <begin position="12"/>
        <end position="32"/>
    </location>
</feature>
<dbReference type="RefSeq" id="WP_181338507.1">
    <property type="nucleotide sequence ID" value="NZ_JAAKDE010000001.1"/>
</dbReference>
<organism evidence="2 3">
    <name type="scientific">Capillibacterium thermochitinicola</name>
    <dbReference type="NCBI Taxonomy" id="2699427"/>
    <lineage>
        <taxon>Bacteria</taxon>
        <taxon>Bacillati</taxon>
        <taxon>Bacillota</taxon>
        <taxon>Capillibacterium</taxon>
    </lineage>
</organism>
<keyword evidence="1" id="KW-0812">Transmembrane</keyword>
<accession>A0A8J6HYM5</accession>
<keyword evidence="1" id="KW-1133">Transmembrane helix</keyword>
<keyword evidence="1" id="KW-0472">Membrane</keyword>
<evidence type="ECO:0000313" key="2">
    <source>
        <dbReference type="EMBL" id="MBA2132073.1"/>
    </source>
</evidence>
<dbReference type="EMBL" id="JAAKDE010000001">
    <property type="protein sequence ID" value="MBA2132073.1"/>
    <property type="molecule type" value="Genomic_DNA"/>
</dbReference>
<reference evidence="2" key="1">
    <citation type="submission" date="2020-06" db="EMBL/GenBank/DDBJ databases">
        <title>Novel chitinolytic bacterium.</title>
        <authorList>
            <person name="Ungkulpasvich U."/>
            <person name="Kosugi A."/>
            <person name="Uke A."/>
        </authorList>
    </citation>
    <scope>NUCLEOTIDE SEQUENCE</scope>
    <source>
        <strain evidence="2">UUS1-1</strain>
    </source>
</reference>
<proteinExistence type="predicted"/>
<evidence type="ECO:0000313" key="3">
    <source>
        <dbReference type="Proteomes" id="UP000657177"/>
    </source>
</evidence>
<evidence type="ECO:0000256" key="1">
    <source>
        <dbReference type="SAM" id="Phobius"/>
    </source>
</evidence>
<keyword evidence="3" id="KW-1185">Reference proteome</keyword>
<name>A0A8J6HYM5_9FIRM</name>
<protein>
    <submittedName>
        <fullName evidence="2">Uncharacterized protein</fullName>
    </submittedName>
</protein>
<comment type="caution">
    <text evidence="2">The sequence shown here is derived from an EMBL/GenBank/DDBJ whole genome shotgun (WGS) entry which is preliminary data.</text>
</comment>
<dbReference type="AlphaFoldDB" id="A0A8J6HYM5"/>
<sequence length="191" mass="21529">MSRKNWSLRQIFIIALVGLLTSGLLFGGGFLYEKFFQRNPLQKWVKTNPAITGFQLQEQKAGLCLELTLDPQKVDNLQAILEPFIREVVSRKQRPVHEVRIANEPSPELAEVYYQLSFALAEAQATGEYNTLYGVLQSLQAAAGEADFRVYLGTDYLYVQLKKGNESYFSVVPRNDYANLVLAMETKGGRG</sequence>
<dbReference type="Proteomes" id="UP000657177">
    <property type="component" value="Unassembled WGS sequence"/>
</dbReference>
<gene>
    <name evidence="2" type="ORF">G5B42_00670</name>
</gene>